<evidence type="ECO:0000313" key="3">
    <source>
        <dbReference type="Proteomes" id="UP001374535"/>
    </source>
</evidence>
<dbReference type="PANTHER" id="PTHR36045:SF2">
    <property type="entry name" value="OS04G0558500 PROTEIN"/>
    <property type="match status" value="1"/>
</dbReference>
<name>A0AAQ3N8C5_VIGMU</name>
<gene>
    <name evidence="2" type="ORF">V8G54_018566</name>
</gene>
<sequence>MASEAVETHEAEENEEVEKLESDLKQMAQKILEYRTTLPDQLSSTLRSILDAHRPYLPLGTSLSRVFLFMVLSLGNLERWSLFLVWACEFSVSCDLKLVLFGSCWTICHYFDLESHPVLVKGASEQNMSREETSSAPEDPETAKKLKLLNEKISSNCSAMPIVLKRMKDCITRIEKFDSYKDAMIHPAFKRKKTG</sequence>
<organism evidence="2 3">
    <name type="scientific">Vigna mungo</name>
    <name type="common">Black gram</name>
    <name type="synonym">Phaseolus mungo</name>
    <dbReference type="NCBI Taxonomy" id="3915"/>
    <lineage>
        <taxon>Eukaryota</taxon>
        <taxon>Viridiplantae</taxon>
        <taxon>Streptophyta</taxon>
        <taxon>Embryophyta</taxon>
        <taxon>Tracheophyta</taxon>
        <taxon>Spermatophyta</taxon>
        <taxon>Magnoliopsida</taxon>
        <taxon>eudicotyledons</taxon>
        <taxon>Gunneridae</taxon>
        <taxon>Pentapetalae</taxon>
        <taxon>rosids</taxon>
        <taxon>fabids</taxon>
        <taxon>Fabales</taxon>
        <taxon>Fabaceae</taxon>
        <taxon>Papilionoideae</taxon>
        <taxon>50 kb inversion clade</taxon>
        <taxon>NPAAA clade</taxon>
        <taxon>indigoferoid/millettioid clade</taxon>
        <taxon>Phaseoleae</taxon>
        <taxon>Vigna</taxon>
    </lineage>
</organism>
<protein>
    <submittedName>
        <fullName evidence="2">Uncharacterized protein</fullName>
    </submittedName>
</protein>
<dbReference type="PANTHER" id="PTHR36045">
    <property type="entry name" value="OS04G0558500 PROTEIN"/>
    <property type="match status" value="1"/>
</dbReference>
<dbReference type="AlphaFoldDB" id="A0AAQ3N8C5"/>
<keyword evidence="1" id="KW-0175">Coiled coil</keyword>
<reference evidence="2 3" key="1">
    <citation type="journal article" date="2023" name="Life. Sci Alliance">
        <title>Evolutionary insights into 3D genome organization and epigenetic landscape of Vigna mungo.</title>
        <authorList>
            <person name="Junaid A."/>
            <person name="Singh B."/>
            <person name="Bhatia S."/>
        </authorList>
    </citation>
    <scope>NUCLEOTIDE SEQUENCE [LARGE SCALE GENOMIC DNA]</scope>
    <source>
        <strain evidence="2">Urdbean</strain>
    </source>
</reference>
<dbReference type="Proteomes" id="UP001374535">
    <property type="component" value="Chromosome 6"/>
</dbReference>
<evidence type="ECO:0000256" key="1">
    <source>
        <dbReference type="SAM" id="Coils"/>
    </source>
</evidence>
<proteinExistence type="predicted"/>
<dbReference type="EMBL" id="CP144695">
    <property type="protein sequence ID" value="WVZ05220.1"/>
    <property type="molecule type" value="Genomic_DNA"/>
</dbReference>
<evidence type="ECO:0000313" key="2">
    <source>
        <dbReference type="EMBL" id="WVZ05220.1"/>
    </source>
</evidence>
<keyword evidence="3" id="KW-1185">Reference proteome</keyword>
<accession>A0AAQ3N8C5</accession>
<feature type="coiled-coil region" evidence="1">
    <location>
        <begin position="3"/>
        <end position="37"/>
    </location>
</feature>